<evidence type="ECO:0000313" key="2">
    <source>
        <dbReference type="EMBL" id="KAA1121301.1"/>
    </source>
</evidence>
<sequence length="104" mass="11132">MAPGSFAASGLRPKLVVQKDGGLRPKPSAQAFGPSLRPKPSAQAFGRTALLRRESCGTMNPGQLENIGFKSTNQHLFPSTPPTSLTHLSERFKNSFPLLKTSLA</sequence>
<evidence type="ECO:0000313" key="3">
    <source>
        <dbReference type="Proteomes" id="UP000325313"/>
    </source>
</evidence>
<protein>
    <submittedName>
        <fullName evidence="2">Uncharacterized protein</fullName>
    </submittedName>
</protein>
<proteinExistence type="predicted"/>
<evidence type="ECO:0000256" key="1">
    <source>
        <dbReference type="SAM" id="MobiDB-lite"/>
    </source>
</evidence>
<organism evidence="2 3">
    <name type="scientific">Puccinia graminis f. sp. tritici</name>
    <dbReference type="NCBI Taxonomy" id="56615"/>
    <lineage>
        <taxon>Eukaryota</taxon>
        <taxon>Fungi</taxon>
        <taxon>Dikarya</taxon>
        <taxon>Basidiomycota</taxon>
        <taxon>Pucciniomycotina</taxon>
        <taxon>Pucciniomycetes</taxon>
        <taxon>Pucciniales</taxon>
        <taxon>Pucciniaceae</taxon>
        <taxon>Puccinia</taxon>
    </lineage>
</organism>
<accession>A0A5B0R6E9</accession>
<gene>
    <name evidence="2" type="ORF">PGTUg99_031504</name>
</gene>
<name>A0A5B0R6E9_PUCGR</name>
<reference evidence="2 3" key="1">
    <citation type="submission" date="2019-05" db="EMBL/GenBank/DDBJ databases">
        <title>Emergence of the Ug99 lineage of the wheat stem rust pathogen through somatic hybridization.</title>
        <authorList>
            <person name="Li F."/>
            <person name="Upadhyaya N.M."/>
            <person name="Sperschneider J."/>
            <person name="Matny O."/>
            <person name="Nguyen-Phuc H."/>
            <person name="Mago R."/>
            <person name="Raley C."/>
            <person name="Miller M.E."/>
            <person name="Silverstein K.A.T."/>
            <person name="Henningsen E."/>
            <person name="Hirsch C.D."/>
            <person name="Visser B."/>
            <person name="Pretorius Z.A."/>
            <person name="Steffenson B.J."/>
            <person name="Schwessinger B."/>
            <person name="Dodds P.N."/>
            <person name="Figueroa M."/>
        </authorList>
    </citation>
    <scope>NUCLEOTIDE SEQUENCE [LARGE SCALE GENOMIC DNA]</scope>
    <source>
        <strain evidence="2 3">Ug99</strain>
    </source>
</reference>
<comment type="caution">
    <text evidence="2">The sequence shown here is derived from an EMBL/GenBank/DDBJ whole genome shotgun (WGS) entry which is preliminary data.</text>
</comment>
<dbReference type="AlphaFoldDB" id="A0A5B0R6E9"/>
<dbReference type="EMBL" id="VDEP01000239">
    <property type="protein sequence ID" value="KAA1121301.1"/>
    <property type="molecule type" value="Genomic_DNA"/>
</dbReference>
<feature type="region of interest" description="Disordered" evidence="1">
    <location>
        <begin position="1"/>
        <end position="42"/>
    </location>
</feature>
<dbReference type="Proteomes" id="UP000325313">
    <property type="component" value="Unassembled WGS sequence"/>
</dbReference>